<evidence type="ECO:0000313" key="6">
    <source>
        <dbReference type="EMBL" id="CAK0907011.1"/>
    </source>
</evidence>
<feature type="compositionally biased region" description="Low complexity" evidence="5">
    <location>
        <begin position="197"/>
        <end position="206"/>
    </location>
</feature>
<dbReference type="SUPFAM" id="SSF81799">
    <property type="entry name" value="Putative methyltransferase TM0872, insert domain"/>
    <property type="match status" value="1"/>
</dbReference>
<dbReference type="InterPro" id="IPR023397">
    <property type="entry name" value="SAM-dep_MeTrfase_MraW_recog"/>
</dbReference>
<gene>
    <name evidence="6" type="ORF">PCOR1329_LOCUS82151</name>
</gene>
<dbReference type="Gene3D" id="1.10.150.170">
    <property type="entry name" value="Putative methyltransferase TM0872, insert domain"/>
    <property type="match status" value="1"/>
</dbReference>
<reference evidence="6" key="1">
    <citation type="submission" date="2023-10" db="EMBL/GenBank/DDBJ databases">
        <authorList>
            <person name="Chen Y."/>
            <person name="Shah S."/>
            <person name="Dougan E. K."/>
            <person name="Thang M."/>
            <person name="Chan C."/>
        </authorList>
    </citation>
    <scope>NUCLEOTIDE SEQUENCE [LARGE SCALE GENOMIC DNA]</scope>
</reference>
<feature type="non-terminal residue" evidence="6">
    <location>
        <position position="1"/>
    </location>
</feature>
<organism evidence="6 7">
    <name type="scientific">Prorocentrum cordatum</name>
    <dbReference type="NCBI Taxonomy" id="2364126"/>
    <lineage>
        <taxon>Eukaryota</taxon>
        <taxon>Sar</taxon>
        <taxon>Alveolata</taxon>
        <taxon>Dinophyceae</taxon>
        <taxon>Prorocentrales</taxon>
        <taxon>Prorocentraceae</taxon>
        <taxon>Prorocentrum</taxon>
    </lineage>
</organism>
<feature type="compositionally biased region" description="Low complexity" evidence="5">
    <location>
        <begin position="281"/>
        <end position="308"/>
    </location>
</feature>
<comment type="caution">
    <text evidence="6">The sequence shown here is derived from an EMBL/GenBank/DDBJ whole genome shotgun (WGS) entry which is preliminary data.</text>
</comment>
<keyword evidence="2" id="KW-0489">Methyltransferase</keyword>
<evidence type="ECO:0000313" key="7">
    <source>
        <dbReference type="Proteomes" id="UP001189429"/>
    </source>
</evidence>
<feature type="compositionally biased region" description="Low complexity" evidence="5">
    <location>
        <begin position="178"/>
        <end position="188"/>
    </location>
</feature>
<evidence type="ECO:0000256" key="1">
    <source>
        <dbReference type="ARBA" id="ARBA00010396"/>
    </source>
</evidence>
<dbReference type="PANTHER" id="PTHR11265">
    <property type="entry name" value="S-ADENOSYL-METHYLTRANSFERASE MRAW"/>
    <property type="match status" value="1"/>
</dbReference>
<evidence type="ECO:0000256" key="2">
    <source>
        <dbReference type="ARBA" id="ARBA00022603"/>
    </source>
</evidence>
<keyword evidence="7" id="KW-1185">Reference proteome</keyword>
<feature type="compositionally biased region" description="Acidic residues" evidence="5">
    <location>
        <begin position="316"/>
        <end position="334"/>
    </location>
</feature>
<keyword evidence="3" id="KW-0808">Transferase</keyword>
<sequence length="786" mass="82275">LVRWAGPHRGFATLPPVAADPRHLYGYTIVRLRKKAAPAPARRPRVAAPAAPAPAAAKAGRKAAAAKEPAPAPAPAAKAGRKAAAAKEPAPAPAAKARRKAAAAEEPAPAPAAKAGRKKAAAAEEPAPAPAAKAGRKAAAAKEPAPAPAAKARRKAAAAEEPAPAPAAKAGRKKAAAAEEPAPAPAAKAGRKKAAAAKEPAPAPAAKARRKAAAAEEPAPAPAAKARRKAAAAEEPAPAPAAKAGRKAAAAEEPAPAPAAKARRKVAAAEEPAPAAPAPAPDAKAGHGAPAAKAPAQALAPQARAAAPAPAPAPAEEVDGSEPVEEEGGDDESEGFSILEGLSALEDEEAQEERDAVDDDLGVELTGWPEGGSVVDRVRSEAEKIRLEHSEALQQGRRKGHETVLLHASMQFLFPSYLRNPDGRFNGTYVDLTFGRGGHSREILRRLSPHGRLVAFDVDHTAQVHGLALAAQDPRFTFVMRPFAEVAEVMRGTVVHGVMLDIGVSNPQLDDYSRGFSMNHLGRRTLPFDLRMNPRGGVSASEWLAGVTVEELAWVFREYAGTRVNDNPDDGNLVAERMAQAIIDEQEANGPYKTINRFAEVVGKLILVARGDLKDTEGFEHTARGKEHPAKMWVAAIRTFLNDEAMQLEAVLPAAMESLAVGGRCLIAVFKPGEAEAVRQFALAHAEPPPSEAARLTGRRLRELYPLAGTSADFSCQLVVRGLRPSGQEVTVNNRARSGALWVLEKAARTLPRVKARPRPAKSRFKMPPRPLLGDGLPDRPDLQLF</sequence>
<dbReference type="Gene3D" id="3.40.50.150">
    <property type="entry name" value="Vaccinia Virus protein VP39"/>
    <property type="match status" value="1"/>
</dbReference>
<feature type="compositionally biased region" description="Low complexity" evidence="5">
    <location>
        <begin position="104"/>
        <end position="114"/>
    </location>
</feature>
<feature type="compositionally biased region" description="Low complexity" evidence="5">
    <location>
        <begin position="159"/>
        <end position="169"/>
    </location>
</feature>
<evidence type="ECO:0000256" key="5">
    <source>
        <dbReference type="SAM" id="MobiDB-lite"/>
    </source>
</evidence>
<name>A0ABN9Y3E0_9DINO</name>
<proteinExistence type="inferred from homology"/>
<feature type="region of interest" description="Disordered" evidence="5">
    <location>
        <begin position="36"/>
        <end position="334"/>
    </location>
</feature>
<dbReference type="PANTHER" id="PTHR11265:SF0">
    <property type="entry name" value="12S RRNA N4-METHYLCYTIDINE METHYLTRANSFERASE"/>
    <property type="match status" value="1"/>
</dbReference>
<protein>
    <submittedName>
        <fullName evidence="6">Uncharacterized protein</fullName>
    </submittedName>
</protein>
<feature type="compositionally biased region" description="Low complexity" evidence="5">
    <location>
        <begin position="123"/>
        <end position="150"/>
    </location>
</feature>
<feature type="compositionally biased region" description="Basic and acidic residues" evidence="5">
    <location>
        <begin position="777"/>
        <end position="786"/>
    </location>
</feature>
<dbReference type="InterPro" id="IPR029063">
    <property type="entry name" value="SAM-dependent_MTases_sf"/>
</dbReference>
<evidence type="ECO:0000256" key="3">
    <source>
        <dbReference type="ARBA" id="ARBA00022679"/>
    </source>
</evidence>
<feature type="compositionally biased region" description="Basic residues" evidence="5">
    <location>
        <begin position="753"/>
        <end position="767"/>
    </location>
</feature>
<feature type="region of interest" description="Disordered" evidence="5">
    <location>
        <begin position="753"/>
        <end position="786"/>
    </location>
</feature>
<feature type="compositionally biased region" description="Low complexity" evidence="5">
    <location>
        <begin position="46"/>
        <end position="95"/>
    </location>
</feature>
<dbReference type="Proteomes" id="UP001189429">
    <property type="component" value="Unassembled WGS sequence"/>
</dbReference>
<accession>A0ABN9Y3E0</accession>
<comment type="similarity">
    <text evidence="1">Belongs to the methyltransferase superfamily. RsmH family.</text>
</comment>
<feature type="compositionally biased region" description="Low complexity" evidence="5">
    <location>
        <begin position="233"/>
        <end position="260"/>
    </location>
</feature>
<dbReference type="EMBL" id="CAUYUJ010021787">
    <property type="protein sequence ID" value="CAK0907011.1"/>
    <property type="molecule type" value="Genomic_DNA"/>
</dbReference>
<feature type="compositionally biased region" description="Low complexity" evidence="5">
    <location>
        <begin position="215"/>
        <end position="224"/>
    </location>
</feature>
<dbReference type="InterPro" id="IPR002903">
    <property type="entry name" value="RsmH"/>
</dbReference>
<dbReference type="SUPFAM" id="SSF53335">
    <property type="entry name" value="S-adenosyl-L-methionine-dependent methyltransferases"/>
    <property type="match status" value="1"/>
</dbReference>
<dbReference type="Pfam" id="PF01795">
    <property type="entry name" value="Methyltransf_5"/>
    <property type="match status" value="1"/>
</dbReference>
<keyword evidence="4" id="KW-0949">S-adenosyl-L-methionine</keyword>
<evidence type="ECO:0000256" key="4">
    <source>
        <dbReference type="ARBA" id="ARBA00022691"/>
    </source>
</evidence>